<feature type="coiled-coil region" evidence="4">
    <location>
        <begin position="988"/>
        <end position="1230"/>
    </location>
</feature>
<dbReference type="Proteomes" id="UP001172684">
    <property type="component" value="Unassembled WGS sequence"/>
</dbReference>
<feature type="compositionally biased region" description="Low complexity" evidence="5">
    <location>
        <begin position="1883"/>
        <end position="1893"/>
    </location>
</feature>
<feature type="compositionally biased region" description="Gly residues" evidence="5">
    <location>
        <begin position="2173"/>
        <end position="2195"/>
    </location>
</feature>
<evidence type="ECO:0000256" key="3">
    <source>
        <dbReference type="ARBA" id="ARBA00023242"/>
    </source>
</evidence>
<feature type="coiled-coil region" evidence="4">
    <location>
        <begin position="1463"/>
        <end position="1591"/>
    </location>
</feature>
<feature type="coiled-coil region" evidence="4">
    <location>
        <begin position="1639"/>
        <end position="1666"/>
    </location>
</feature>
<feature type="compositionally biased region" description="Basic and acidic residues" evidence="5">
    <location>
        <begin position="858"/>
        <end position="869"/>
    </location>
</feature>
<evidence type="ECO:0000259" key="7">
    <source>
        <dbReference type="Pfam" id="PF25481"/>
    </source>
</evidence>
<protein>
    <submittedName>
        <fullName evidence="9">Protein mlp1</fullName>
    </submittedName>
</protein>
<name>A0ABQ9NZ51_9PEZI</name>
<feature type="compositionally biased region" description="Low complexity" evidence="5">
    <location>
        <begin position="1946"/>
        <end position="1964"/>
    </location>
</feature>
<evidence type="ECO:0000313" key="9">
    <source>
        <dbReference type="EMBL" id="KAJ9666610.1"/>
    </source>
</evidence>
<reference evidence="9" key="1">
    <citation type="submission" date="2022-10" db="EMBL/GenBank/DDBJ databases">
        <title>Culturing micro-colonial fungi from biological soil crusts in the Mojave desert and describing Neophaeococcomyces mojavensis, and introducing the new genera and species Taxawa tesnikishii.</title>
        <authorList>
            <person name="Kurbessoian T."/>
            <person name="Stajich J.E."/>
        </authorList>
    </citation>
    <scope>NUCLEOTIDE SEQUENCE</scope>
    <source>
        <strain evidence="9">TK_1</strain>
    </source>
</reference>
<evidence type="ECO:0000313" key="10">
    <source>
        <dbReference type="Proteomes" id="UP001172684"/>
    </source>
</evidence>
<feature type="coiled-coil region" evidence="4">
    <location>
        <begin position="150"/>
        <end position="364"/>
    </location>
</feature>
<comment type="caution">
    <text evidence="9">The sequence shown here is derived from an EMBL/GenBank/DDBJ whole genome shotgun (WGS) entry which is preliminary data.</text>
</comment>
<evidence type="ECO:0000256" key="2">
    <source>
        <dbReference type="ARBA" id="ARBA00023054"/>
    </source>
</evidence>
<feature type="coiled-coil region" evidence="4">
    <location>
        <begin position="1269"/>
        <end position="1436"/>
    </location>
</feature>
<feature type="coiled-coil region" evidence="4">
    <location>
        <begin position="420"/>
        <end position="517"/>
    </location>
</feature>
<feature type="coiled-coil region" evidence="4">
    <location>
        <begin position="1702"/>
        <end position="1774"/>
    </location>
</feature>
<feature type="coiled-coil region" evidence="4">
    <location>
        <begin position="576"/>
        <end position="643"/>
    </location>
</feature>
<evidence type="ECO:0000256" key="1">
    <source>
        <dbReference type="ARBA" id="ARBA00004123"/>
    </source>
</evidence>
<comment type="subcellular location">
    <subcellularLocation>
        <location evidence="1">Nucleus</location>
    </subcellularLocation>
</comment>
<dbReference type="PANTHER" id="PTHR18898:SF2">
    <property type="entry name" value="NUCLEOPROTEIN TPR"/>
    <property type="match status" value="1"/>
</dbReference>
<feature type="region of interest" description="Disordered" evidence="5">
    <location>
        <begin position="954"/>
        <end position="988"/>
    </location>
</feature>
<keyword evidence="2 4" id="KW-0175">Coiled coil</keyword>
<feature type="domain" description="Nucleoprotein TPR/MPL1" evidence="7">
    <location>
        <begin position="184"/>
        <end position="261"/>
    </location>
</feature>
<feature type="compositionally biased region" description="Polar residues" evidence="5">
    <location>
        <begin position="2018"/>
        <end position="2045"/>
    </location>
</feature>
<dbReference type="Pfam" id="PF25785">
    <property type="entry name" value="TPR"/>
    <property type="match status" value="1"/>
</dbReference>
<organism evidence="9 10">
    <name type="scientific">Coniosporium apollinis</name>
    <dbReference type="NCBI Taxonomy" id="61459"/>
    <lineage>
        <taxon>Eukaryota</taxon>
        <taxon>Fungi</taxon>
        <taxon>Dikarya</taxon>
        <taxon>Ascomycota</taxon>
        <taxon>Pezizomycotina</taxon>
        <taxon>Dothideomycetes</taxon>
        <taxon>Dothideomycetes incertae sedis</taxon>
        <taxon>Coniosporium</taxon>
    </lineage>
</organism>
<proteinExistence type="predicted"/>
<dbReference type="PANTHER" id="PTHR18898">
    <property type="entry name" value="NUCLEOPROTEIN TPR-RELATED"/>
    <property type="match status" value="1"/>
</dbReference>
<accession>A0ABQ9NZ51</accession>
<feature type="compositionally biased region" description="Low complexity" evidence="5">
    <location>
        <begin position="2076"/>
        <end position="2098"/>
    </location>
</feature>
<dbReference type="Pfam" id="PF25481">
    <property type="entry name" value="Nucleoprot-TPR"/>
    <property type="match status" value="1"/>
</dbReference>
<feature type="domain" description="Nucleoprotein TPR/MLP1-2" evidence="6">
    <location>
        <begin position="1092"/>
        <end position="1220"/>
    </location>
</feature>
<feature type="region of interest" description="Disordered" evidence="5">
    <location>
        <begin position="671"/>
        <end position="697"/>
    </location>
</feature>
<evidence type="ECO:0000256" key="5">
    <source>
        <dbReference type="SAM" id="MobiDB-lite"/>
    </source>
</evidence>
<feature type="domain" description="NUA/TPR/MLP1-2-like" evidence="8">
    <location>
        <begin position="489"/>
        <end position="602"/>
    </location>
</feature>
<dbReference type="EMBL" id="JAPDRL010000018">
    <property type="protein sequence ID" value="KAJ9666610.1"/>
    <property type="molecule type" value="Genomic_DNA"/>
</dbReference>
<evidence type="ECO:0000256" key="4">
    <source>
        <dbReference type="SAM" id="Coils"/>
    </source>
</evidence>
<keyword evidence="10" id="KW-1185">Reference proteome</keyword>
<evidence type="ECO:0000259" key="6">
    <source>
        <dbReference type="Pfam" id="PF07926"/>
    </source>
</evidence>
<feature type="compositionally biased region" description="Basic and acidic residues" evidence="5">
    <location>
        <begin position="1850"/>
        <end position="1882"/>
    </location>
</feature>
<feature type="compositionally biased region" description="Low complexity" evidence="5">
    <location>
        <begin position="2136"/>
        <end position="2172"/>
    </location>
</feature>
<gene>
    <name evidence="9" type="primary">MLP1</name>
    <name evidence="9" type="ORF">H2201_003269</name>
</gene>
<feature type="region of interest" description="Disordered" evidence="5">
    <location>
        <begin position="1850"/>
        <end position="2261"/>
    </location>
</feature>
<evidence type="ECO:0000259" key="8">
    <source>
        <dbReference type="Pfam" id="PF25785"/>
    </source>
</evidence>
<feature type="compositionally biased region" description="Basic and acidic residues" evidence="5">
    <location>
        <begin position="1907"/>
        <end position="1916"/>
    </location>
</feature>
<sequence>MATAAIDIPYIAASYAVPEPTLRTLLDAPTVELVSSLLEKIEAKAREFDIVKAEKLRSDVELENAVRTGDARARALKASVDRGLREIEDYRRKLNEEENARASIESELQTLKSSSTSSTSEVDALRSRINSLESSNRDTLSLLEAKSTAYDKLAEELAAQHQKITNLRREVSELEQKNQAAENASMSTKFREQALQQEVDLLKKNNEWHETELQTRGQEYTKYRKEKGARIAELQRLNEDANQTIESLQRTENSLRNRLEEVNAKAEDAFARIQQLQEAAAKSEESFRVELDSSQRLADLQKQSADTARARLQDVQAQLDQIKEDAAEELGRMQAEVETERSEKDRAEQRVMELELQVETLEASVSAAQRPGSIPSTPRRGINGLGNMGTPARLSSPGVFTPGASRMKGSLSFTQLYSEHSQMKTELEAERRRNEKLSSTIESMLQDLEAKQPEIEEMRVNHDILNSQVTEYIALLEERNQEMDNLRREARRWEGQVEGLAREGDILRQQLRDLSAQIKILLIEIQARDGGLEALSAADQAQLERVVRGEIEEAAVEGMSDTARFITQRLTIFRNIQELQEQNMKLLRVTRELGEQMEGEEARRRRNQDEEDRQELAALRERVARHQDEMRAMNTQAESYIRERDMFRRMLAHRGQIPSGADATAMFGQSIDGRTSTNATPPPGANGPGTEQSSSAKELADYAKLVKEMQSHFDAYRKESATDQAALKQQLDRLAKEKSELQNEMVRASSQLTLAHERYELLQANLNMFRDENSQLQKQKQSYAETAARQDLRTQQVAEELVEAKGLADSMRNEMANLKAERELWKKIEARLAEDNRVLMDERSRLNKMISDLQNLQNERELSESENRRRLQTRADNLESELQSLRRKLDDEVEENKKTALRREYDQEQSRTRIDDLVKSLSNTKEDLAAAKTHRDELQARIDEMKADLRNAEERAQALQPRPTPRVNGTSADAAASADNENEALSREQELGIEVADLKRDLELARAELEAAKGDIEQYKSISQSSEDALENLQQASDQYREEMDSIVAEKDARVRELEQRVEDISAELNTTNNQLNELRREQEESTMKLNEQKTAFESEITRLKDDNERHAEAAKLYQEDLKAQAGIAQQAQQSYETELVRHAEAAKSLQKVRAEYNQLRTEVAEIKAEAQASKVSLAQSEESWAETRNRYERELEELKSRREDVNAQNRILHQQLENVSSQIAALKQNRASTPADGEAAASPSSGVDNLQEVIRYLRREKEIVDVQYELSIQEAKRLKQQLDHTQAQLDQTREKLNQERQNQATKEQDAMSHSKLMQTINELNLFRESSTTLRNEARQAQAQLAERTKEVEDLLAQVQPLQTRTRELENELEIKDGELNLLQQDRDRWQQRTQDIISKYNRVDPAEIESYKTQIEELTSERDRLVSEKQPMQEQIDGIPEQIRRTREEMQDTFSKSKEKLVEQFKARSRELSAKIRDSNSENQRVTGERDQLTQELNAVRAELEETKAARDEALANAKSADAAMENGIEEGQVDEGLGGTLTMSTEEKAALEARISAAEAKANEESARAAALQREVEALQGRIRELEGQVVSSAVTNIKPDCSLILTQTELQQQLETSSADLALLRSQMPPSNSIPDAESAETLERLRNDLSTAQQEVETLRANAIVASVQATTDDSKSVADQVTEQVAAIRADLEAKHAERVKELEEQFARRADNMRKQLSTKLTDGRAQYREEIRKEYEERMQNLRTEHEAEIQRLKSEHEEEVQRLKAQAPPATNDAGKGEPVGSIIVEAVAEGSAPGEAPAIKPETEKSFADWKPSEAEVKHFLATNDTVKEIVRRNIRNKLNEEKEGVARQAKEEQEKVTEERLEEARKQADEARQAAIIDARQQATNLESKRSSLKLGMAEKQRDAAKAKWAVVEQAAKETPQRPVVEVWEIAKDAKPAATNASAPPSSVAPSSSPAPAPAQLHQGSFGRPSGPPAQPAQNQQPPQPDGGFFKPGMTGRPGAPPQAPAASNPSFGQPTPATFQQGPASSSPMHLQSSPAPPTHIQGQSQGAPAPQDMPRTASPVPFPGQQQNQQQQGQGQGQQNQNRGQQPAGTGPAVLRGILGAAQTGIPRGGGISRPGGGRGGFGQPSQPMQQQGMQPPQQQMQGGQMQQNQNMNQNLNQRGGASGLPRGGGRGRGGRGRGGGGEQNQNQMVQMQMPQEHGGQGSPRGGMNLNPGARQFVPGGGNKRPHEGGGDDGSGGKRVRGGGGGGGN</sequence>
<feature type="region of interest" description="Disordered" evidence="5">
    <location>
        <begin position="98"/>
        <end position="122"/>
    </location>
</feature>
<dbReference type="InterPro" id="IPR012929">
    <property type="entry name" value="Nucleoprot-TPR/MLP1-2_dom"/>
</dbReference>
<feature type="region of interest" description="Disordered" evidence="5">
    <location>
        <begin position="857"/>
        <end position="876"/>
    </location>
</feature>
<dbReference type="Pfam" id="PF07926">
    <property type="entry name" value="TPR_MLP1_2"/>
    <property type="match status" value="1"/>
</dbReference>
<feature type="compositionally biased region" description="Low complexity" evidence="5">
    <location>
        <begin position="2196"/>
        <end position="2208"/>
    </location>
</feature>
<feature type="compositionally biased region" description="Gly residues" evidence="5">
    <location>
        <begin position="2119"/>
        <end position="2135"/>
    </location>
</feature>
<dbReference type="InterPro" id="IPR057974">
    <property type="entry name" value="NUA/TPR/MLP1-2-like_dom"/>
</dbReference>
<keyword evidence="3" id="KW-0539">Nucleus</keyword>
<dbReference type="InterPro" id="IPR057577">
    <property type="entry name" value="Nucleoprot-TPR/MLP1_dom"/>
</dbReference>